<proteinExistence type="predicted"/>
<dbReference type="Gene3D" id="2.40.50.180">
    <property type="entry name" value="CheA-289, Domain 4"/>
    <property type="match status" value="1"/>
</dbReference>
<dbReference type="InterPro" id="IPR002545">
    <property type="entry name" value="CheW-lke_dom"/>
</dbReference>
<dbReference type="PANTHER" id="PTHR22617">
    <property type="entry name" value="CHEMOTAXIS SENSOR HISTIDINE KINASE-RELATED"/>
    <property type="match status" value="1"/>
</dbReference>
<dbReference type="Gene3D" id="2.30.30.40">
    <property type="entry name" value="SH3 Domains"/>
    <property type="match status" value="1"/>
</dbReference>
<dbReference type="GO" id="GO:0007165">
    <property type="term" value="P:signal transduction"/>
    <property type="evidence" value="ECO:0007669"/>
    <property type="project" value="InterPro"/>
</dbReference>
<dbReference type="AlphaFoldDB" id="A0A660SC36"/>
<dbReference type="Pfam" id="PF01584">
    <property type="entry name" value="CheW"/>
    <property type="match status" value="1"/>
</dbReference>
<feature type="domain" description="CheW-like" evidence="1">
    <location>
        <begin position="27"/>
        <end position="166"/>
    </location>
</feature>
<sequence>MKRNNNNDIEKINELLVETEETQDKNEFKYISFSIDEEKYGIEVERILKIVQKQDITKIPDLPTFVMGIMQMQNRVIPIVSLTDRFGLEGNGTEGSVIIVSIQGQEIGLMVDKIEGIKGINRENIVDVPKIFIKRGISYFAGIGILEDSNIVTFLDTDKILKEEEIKQIENIKQENN</sequence>
<dbReference type="InterPro" id="IPR036061">
    <property type="entry name" value="CheW-like_dom_sf"/>
</dbReference>
<dbReference type="PROSITE" id="PS50851">
    <property type="entry name" value="CHEW"/>
    <property type="match status" value="1"/>
</dbReference>
<dbReference type="SUPFAM" id="SSF50341">
    <property type="entry name" value="CheW-like"/>
    <property type="match status" value="1"/>
</dbReference>
<gene>
    <name evidence="2" type="ORF">DRP44_02250</name>
</gene>
<dbReference type="PANTHER" id="PTHR22617:SF23">
    <property type="entry name" value="CHEMOTAXIS PROTEIN CHEW"/>
    <property type="match status" value="1"/>
</dbReference>
<dbReference type="Proteomes" id="UP000282321">
    <property type="component" value="Unassembled WGS sequence"/>
</dbReference>
<evidence type="ECO:0000259" key="1">
    <source>
        <dbReference type="PROSITE" id="PS50851"/>
    </source>
</evidence>
<dbReference type="GO" id="GO:0006935">
    <property type="term" value="P:chemotaxis"/>
    <property type="evidence" value="ECO:0007669"/>
    <property type="project" value="InterPro"/>
</dbReference>
<evidence type="ECO:0000313" key="3">
    <source>
        <dbReference type="Proteomes" id="UP000282321"/>
    </source>
</evidence>
<organism evidence="2 3">
    <name type="scientific">candidate division TA06 bacterium</name>
    <dbReference type="NCBI Taxonomy" id="2250710"/>
    <lineage>
        <taxon>Bacteria</taxon>
        <taxon>Bacteria division TA06</taxon>
    </lineage>
</organism>
<comment type="caution">
    <text evidence="2">The sequence shown here is derived from an EMBL/GenBank/DDBJ whole genome shotgun (WGS) entry which is preliminary data.</text>
</comment>
<dbReference type="EMBL" id="QNBC01000018">
    <property type="protein sequence ID" value="RKX67541.1"/>
    <property type="molecule type" value="Genomic_DNA"/>
</dbReference>
<accession>A0A660SC36</accession>
<evidence type="ECO:0000313" key="2">
    <source>
        <dbReference type="EMBL" id="RKX67541.1"/>
    </source>
</evidence>
<dbReference type="InterPro" id="IPR039315">
    <property type="entry name" value="CheW"/>
</dbReference>
<dbReference type="SMART" id="SM00260">
    <property type="entry name" value="CheW"/>
    <property type="match status" value="1"/>
</dbReference>
<reference evidence="2 3" key="1">
    <citation type="submission" date="2018-06" db="EMBL/GenBank/DDBJ databases">
        <title>Extensive metabolic versatility and redundancy in microbially diverse, dynamic hydrothermal sediments.</title>
        <authorList>
            <person name="Dombrowski N."/>
            <person name="Teske A."/>
            <person name="Baker B.J."/>
        </authorList>
    </citation>
    <scope>NUCLEOTIDE SEQUENCE [LARGE SCALE GENOMIC DNA]</scope>
    <source>
        <strain evidence="2">B35_G9</strain>
    </source>
</reference>
<protein>
    <recommendedName>
        <fullName evidence="1">CheW-like domain-containing protein</fullName>
    </recommendedName>
</protein>
<name>A0A660SC36_UNCT6</name>
<dbReference type="GO" id="GO:0005829">
    <property type="term" value="C:cytosol"/>
    <property type="evidence" value="ECO:0007669"/>
    <property type="project" value="TreeGrafter"/>
</dbReference>